<dbReference type="GO" id="GO:0031490">
    <property type="term" value="F:chromatin DNA binding"/>
    <property type="evidence" value="ECO:0007669"/>
    <property type="project" value="TreeGrafter"/>
</dbReference>
<accession>A0A9P6MBF6</accession>
<dbReference type="Proteomes" id="UP000749646">
    <property type="component" value="Unassembled WGS sequence"/>
</dbReference>
<name>A0A9P6MBF6_9FUNG</name>
<feature type="region of interest" description="Disordered" evidence="1">
    <location>
        <begin position="149"/>
        <end position="247"/>
    </location>
</feature>
<keyword evidence="3" id="KW-1185">Reference proteome</keyword>
<gene>
    <name evidence="2" type="ORF">BGZ65_003010</name>
</gene>
<dbReference type="GO" id="GO:0005634">
    <property type="term" value="C:nucleus"/>
    <property type="evidence" value="ECO:0007669"/>
    <property type="project" value="TreeGrafter"/>
</dbReference>
<dbReference type="PANTHER" id="PTHR31606:SF1">
    <property type="entry name" value="WW DOMAIN BINDING PROTEIN 2, ISOFORM E"/>
    <property type="match status" value="1"/>
</dbReference>
<dbReference type="AlphaFoldDB" id="A0A9P6MBF6"/>
<dbReference type="OrthoDB" id="1259151at2759"/>
<proteinExistence type="predicted"/>
<organism evidence="2 3">
    <name type="scientific">Modicella reniformis</name>
    <dbReference type="NCBI Taxonomy" id="1440133"/>
    <lineage>
        <taxon>Eukaryota</taxon>
        <taxon>Fungi</taxon>
        <taxon>Fungi incertae sedis</taxon>
        <taxon>Mucoromycota</taxon>
        <taxon>Mortierellomycotina</taxon>
        <taxon>Mortierellomycetes</taxon>
        <taxon>Mortierellales</taxon>
        <taxon>Mortierellaceae</taxon>
        <taxon>Modicella</taxon>
    </lineage>
</organism>
<feature type="compositionally biased region" description="Low complexity" evidence="1">
    <location>
        <begin position="188"/>
        <end position="198"/>
    </location>
</feature>
<evidence type="ECO:0000313" key="3">
    <source>
        <dbReference type="Proteomes" id="UP000749646"/>
    </source>
</evidence>
<dbReference type="SUPFAM" id="SSF50729">
    <property type="entry name" value="PH domain-like"/>
    <property type="match status" value="1"/>
</dbReference>
<reference evidence="2" key="1">
    <citation type="journal article" date="2020" name="Fungal Divers.">
        <title>Resolving the Mortierellaceae phylogeny through synthesis of multi-gene phylogenetics and phylogenomics.</title>
        <authorList>
            <person name="Vandepol N."/>
            <person name="Liber J."/>
            <person name="Desiro A."/>
            <person name="Na H."/>
            <person name="Kennedy M."/>
            <person name="Barry K."/>
            <person name="Grigoriev I.V."/>
            <person name="Miller A.N."/>
            <person name="O'Donnell K."/>
            <person name="Stajich J.E."/>
            <person name="Bonito G."/>
        </authorList>
    </citation>
    <scope>NUCLEOTIDE SEQUENCE</scope>
    <source>
        <strain evidence="2">MES-2147</strain>
    </source>
</reference>
<feature type="compositionally biased region" description="Polar residues" evidence="1">
    <location>
        <begin position="149"/>
        <end position="162"/>
    </location>
</feature>
<sequence length="247" mass="26087">MSVNWVLMSADGKDIVPLENETIFLREQGVHLELDCSNGGYPGAGVNYASKSGKLMLTNQRIVYLCDSPTQFFSSASLPVNNVQDSKLTQSWFSFSPPVFKAIVMPIPGGGLTQPARLSITFTTGKLDGAAPQHLEQLPVYVPPSSTTEAIITSGPSATTSAPMPEPLPQAIYHPTIPHTQPPPPPSEAAAAAAAAAPGLNETSSIPPPPPPQPVHQPPPPPHPYSTSQPLAQDIPSDLPPSYDEIH</sequence>
<feature type="compositionally biased region" description="Pro residues" evidence="1">
    <location>
        <begin position="206"/>
        <end position="224"/>
    </location>
</feature>
<dbReference type="PANTHER" id="PTHR31606">
    <property type="entry name" value="WW DOMAIN BINDING PROTEIN 2, ISOFORM E"/>
    <property type="match status" value="1"/>
</dbReference>
<dbReference type="InterPro" id="IPR044852">
    <property type="entry name" value="WBP2-like"/>
</dbReference>
<evidence type="ECO:0000313" key="2">
    <source>
        <dbReference type="EMBL" id="KAF9987578.1"/>
    </source>
</evidence>
<protein>
    <submittedName>
        <fullName evidence="2">Uncharacterized protein</fullName>
    </submittedName>
</protein>
<evidence type="ECO:0000256" key="1">
    <source>
        <dbReference type="SAM" id="MobiDB-lite"/>
    </source>
</evidence>
<comment type="caution">
    <text evidence="2">The sequence shown here is derived from an EMBL/GenBank/DDBJ whole genome shotgun (WGS) entry which is preliminary data.</text>
</comment>
<dbReference type="GO" id="GO:0003713">
    <property type="term" value="F:transcription coactivator activity"/>
    <property type="evidence" value="ECO:0007669"/>
    <property type="project" value="InterPro"/>
</dbReference>
<dbReference type="EMBL" id="JAAAHW010003168">
    <property type="protein sequence ID" value="KAF9987578.1"/>
    <property type="molecule type" value="Genomic_DNA"/>
</dbReference>